<feature type="transmembrane region" description="Helical" evidence="6">
    <location>
        <begin position="210"/>
        <end position="234"/>
    </location>
</feature>
<evidence type="ECO:0000313" key="7">
    <source>
        <dbReference type="EMBL" id="MFH0254051.1"/>
    </source>
</evidence>
<evidence type="ECO:0000256" key="2">
    <source>
        <dbReference type="ARBA" id="ARBA00022448"/>
    </source>
</evidence>
<dbReference type="Pfam" id="PF03092">
    <property type="entry name" value="BT1"/>
    <property type="match status" value="1"/>
</dbReference>
<dbReference type="RefSeq" id="WP_377170651.1">
    <property type="nucleotide sequence ID" value="NZ_JBHTJC010000002.1"/>
</dbReference>
<dbReference type="InterPro" id="IPR039309">
    <property type="entry name" value="BT1"/>
</dbReference>
<reference evidence="7 8" key="1">
    <citation type="submission" date="2024-10" db="EMBL/GenBank/DDBJ databases">
        <authorList>
            <person name="Yang X.-N."/>
        </authorList>
    </citation>
    <scope>NUCLEOTIDE SEQUENCE [LARGE SCALE GENOMIC DNA]</scope>
    <source>
        <strain evidence="7 8">CAU 1059</strain>
    </source>
</reference>
<feature type="transmembrane region" description="Helical" evidence="6">
    <location>
        <begin position="354"/>
        <end position="373"/>
    </location>
</feature>
<dbReference type="PANTHER" id="PTHR31585:SF0">
    <property type="entry name" value="FOLATE-BIOPTERIN TRANSPORTER 1, CHLOROPLASTIC"/>
    <property type="match status" value="1"/>
</dbReference>
<feature type="transmembrane region" description="Helical" evidence="6">
    <location>
        <begin position="84"/>
        <end position="109"/>
    </location>
</feature>
<evidence type="ECO:0000256" key="4">
    <source>
        <dbReference type="ARBA" id="ARBA00022989"/>
    </source>
</evidence>
<feature type="transmembrane region" description="Helical" evidence="6">
    <location>
        <begin position="508"/>
        <end position="530"/>
    </location>
</feature>
<evidence type="ECO:0000256" key="6">
    <source>
        <dbReference type="SAM" id="Phobius"/>
    </source>
</evidence>
<dbReference type="PANTHER" id="PTHR31585">
    <property type="entry name" value="FOLATE-BIOPTERIN TRANSPORTER 1, CHLOROPLASTIC"/>
    <property type="match status" value="1"/>
</dbReference>
<keyword evidence="8" id="KW-1185">Reference proteome</keyword>
<feature type="transmembrane region" description="Helical" evidence="6">
    <location>
        <begin position="317"/>
        <end position="334"/>
    </location>
</feature>
<proteinExistence type="predicted"/>
<feature type="transmembrane region" description="Helical" evidence="6">
    <location>
        <begin position="115"/>
        <end position="138"/>
    </location>
</feature>
<evidence type="ECO:0008006" key="9">
    <source>
        <dbReference type="Google" id="ProtNLM"/>
    </source>
</evidence>
<keyword evidence="5 6" id="KW-0472">Membrane</keyword>
<feature type="transmembrane region" description="Helical" evidence="6">
    <location>
        <begin position="176"/>
        <end position="198"/>
    </location>
</feature>
<evidence type="ECO:0000256" key="5">
    <source>
        <dbReference type="ARBA" id="ARBA00023136"/>
    </source>
</evidence>
<evidence type="ECO:0000256" key="3">
    <source>
        <dbReference type="ARBA" id="ARBA00022692"/>
    </source>
</evidence>
<evidence type="ECO:0000313" key="8">
    <source>
        <dbReference type="Proteomes" id="UP001607157"/>
    </source>
</evidence>
<name>A0ABW7I7C5_9RHOB</name>
<accession>A0ABW7I7C5</accession>
<feature type="transmembrane region" description="Helical" evidence="6">
    <location>
        <begin position="54"/>
        <end position="72"/>
    </location>
</feature>
<feature type="transmembrane region" description="Helical" evidence="6">
    <location>
        <begin position="263"/>
        <end position="282"/>
    </location>
</feature>
<evidence type="ECO:0000256" key="1">
    <source>
        <dbReference type="ARBA" id="ARBA00004141"/>
    </source>
</evidence>
<sequence length="539" mass="57848">MIGPAAKWIDATLFELARQMRWSYLPPLMVYLAYGISTITGIVGTFFVKEYLGLSAAFLAGLAFWAGLPWALKMPLGHLVDIIWKWKGALVWLGAGLVAGSLGVMYQLVAAPGTMAALMPIEAWYVGAMLLMPCGLVLQDAVADGMSVEAVPVVDAQGAPLDEETSRALHTTMQTLGRIALIGGTLIVSAINITVFAGVEDLPQEMKADIYARIYAIAMIVPVISVSGVMLAAWQRRRAIVRATRLGHDTAPLMERPGPPTEVNPWYFIGGGAFVALSLGVGLLNVPFAQEIVFAGSMGIVLVLMRQLMRALDPAQARMLVGTALIVFVFRAVPLPGPGATWFVIDGLGFDAQFLSVLGMIAALLTLAAMLVLRPYMARRRLTRVYLVLTIIAGVLALPNIALYYGIQNITAPLTFGIVDARFIAVLDTAAESPLSQIALIPMLAWIARNAPAELKATFFAVMASFTNLALSASSLATKYLNEIFTVTREVTDRETGAVTVPADYSELGMLLIVAGVLTVALPLATIWLVQRSRLRTSD</sequence>
<keyword evidence="4 6" id="KW-1133">Transmembrane helix</keyword>
<gene>
    <name evidence="7" type="ORF">ACGRVM_09105</name>
</gene>
<dbReference type="Proteomes" id="UP001607157">
    <property type="component" value="Unassembled WGS sequence"/>
</dbReference>
<organism evidence="7 8">
    <name type="scientific">Roseovarius aquimarinus</name>
    <dbReference type="NCBI Taxonomy" id="1229156"/>
    <lineage>
        <taxon>Bacteria</taxon>
        <taxon>Pseudomonadati</taxon>
        <taxon>Pseudomonadota</taxon>
        <taxon>Alphaproteobacteria</taxon>
        <taxon>Rhodobacterales</taxon>
        <taxon>Roseobacteraceae</taxon>
        <taxon>Roseovarius</taxon>
    </lineage>
</organism>
<feature type="transmembrane region" description="Helical" evidence="6">
    <location>
        <begin position="28"/>
        <end position="48"/>
    </location>
</feature>
<keyword evidence="3 6" id="KW-0812">Transmembrane</keyword>
<protein>
    <recommendedName>
        <fullName evidence="9">BT1 family protein</fullName>
    </recommendedName>
</protein>
<feature type="transmembrane region" description="Helical" evidence="6">
    <location>
        <begin position="288"/>
        <end position="305"/>
    </location>
</feature>
<dbReference type="EMBL" id="JBIHMM010000002">
    <property type="protein sequence ID" value="MFH0254051.1"/>
    <property type="molecule type" value="Genomic_DNA"/>
</dbReference>
<comment type="subcellular location">
    <subcellularLocation>
        <location evidence="1">Membrane</location>
        <topology evidence="1">Multi-pass membrane protein</topology>
    </subcellularLocation>
</comment>
<comment type="caution">
    <text evidence="7">The sequence shown here is derived from an EMBL/GenBank/DDBJ whole genome shotgun (WGS) entry which is preliminary data.</text>
</comment>
<feature type="transmembrane region" description="Helical" evidence="6">
    <location>
        <begin position="385"/>
        <end position="407"/>
    </location>
</feature>
<keyword evidence="2" id="KW-0813">Transport</keyword>